<keyword evidence="3" id="KW-1185">Reference proteome</keyword>
<feature type="transmembrane region" description="Helical" evidence="1">
    <location>
        <begin position="72"/>
        <end position="90"/>
    </location>
</feature>
<gene>
    <name evidence="2" type="ordered locus">Lbys_0513</name>
</gene>
<dbReference type="EMBL" id="CP002305">
    <property type="protein sequence ID" value="ADQ16285.1"/>
    <property type="molecule type" value="Genomic_DNA"/>
</dbReference>
<keyword evidence="1" id="KW-0812">Transmembrane</keyword>
<dbReference type="KEGG" id="lby:Lbys_0513"/>
<dbReference type="eggNOG" id="ENOG5032UGH">
    <property type="taxonomic scope" value="Bacteria"/>
</dbReference>
<evidence type="ECO:0008006" key="4">
    <source>
        <dbReference type="Google" id="ProtNLM"/>
    </source>
</evidence>
<dbReference type="AlphaFoldDB" id="E4RXE0"/>
<evidence type="ECO:0000313" key="3">
    <source>
        <dbReference type="Proteomes" id="UP000007435"/>
    </source>
</evidence>
<dbReference type="Proteomes" id="UP000007435">
    <property type="component" value="Chromosome"/>
</dbReference>
<name>E4RXE0_LEAB4</name>
<dbReference type="Pfam" id="PF14248">
    <property type="entry name" value="DUF4345"/>
    <property type="match status" value="1"/>
</dbReference>
<protein>
    <recommendedName>
        <fullName evidence="4">DUF4345 domain-containing protein</fullName>
    </recommendedName>
</protein>
<feature type="transmembrane region" description="Helical" evidence="1">
    <location>
        <begin position="7"/>
        <end position="26"/>
    </location>
</feature>
<feature type="transmembrane region" description="Helical" evidence="1">
    <location>
        <begin position="46"/>
        <end position="65"/>
    </location>
</feature>
<evidence type="ECO:0000313" key="2">
    <source>
        <dbReference type="EMBL" id="ADQ16285.1"/>
    </source>
</evidence>
<accession>E4RXE0</accession>
<reference key="1">
    <citation type="submission" date="2010-11" db="EMBL/GenBank/DDBJ databases">
        <title>The complete genome of Leadbetterella byssophila DSM 17132.</title>
        <authorList>
            <consortium name="US DOE Joint Genome Institute (JGI-PGF)"/>
            <person name="Lucas S."/>
            <person name="Copeland A."/>
            <person name="Lapidus A."/>
            <person name="Glavina del Rio T."/>
            <person name="Dalin E."/>
            <person name="Tice H."/>
            <person name="Bruce D."/>
            <person name="Goodwin L."/>
            <person name="Pitluck S."/>
            <person name="Kyrpides N."/>
            <person name="Mavromatis K."/>
            <person name="Ivanova N."/>
            <person name="Teshima H."/>
            <person name="Brettin T."/>
            <person name="Detter J.C."/>
            <person name="Han C."/>
            <person name="Tapia R."/>
            <person name="Land M."/>
            <person name="Hauser L."/>
            <person name="Markowitz V."/>
            <person name="Cheng J.-F."/>
            <person name="Hugenholtz P."/>
            <person name="Woyke T."/>
            <person name="Wu D."/>
            <person name="Tindall B."/>
            <person name="Pomrenke H.G."/>
            <person name="Brambilla E."/>
            <person name="Klenk H.-P."/>
            <person name="Eisen J.A."/>
        </authorList>
    </citation>
    <scope>NUCLEOTIDE SEQUENCE [LARGE SCALE GENOMIC DNA]</scope>
    <source>
        <strain>DSM 17132</strain>
    </source>
</reference>
<dbReference type="InterPro" id="IPR025597">
    <property type="entry name" value="DUF4345"/>
</dbReference>
<dbReference type="HOGENOM" id="CLU_1904739_0_0_10"/>
<evidence type="ECO:0000256" key="1">
    <source>
        <dbReference type="SAM" id="Phobius"/>
    </source>
</evidence>
<dbReference type="RefSeq" id="WP_013407339.1">
    <property type="nucleotide sequence ID" value="NC_014655.1"/>
</dbReference>
<dbReference type="OrthoDB" id="852460at2"/>
<dbReference type="STRING" id="649349.Lbys_0513"/>
<keyword evidence="1" id="KW-1133">Transmembrane helix</keyword>
<reference evidence="2 3" key="2">
    <citation type="journal article" date="2011" name="Stand. Genomic Sci.">
        <title>Complete genome sequence of Leadbetterella byssophila type strain (4M15).</title>
        <authorList>
            <person name="Abt B."/>
            <person name="Teshima H."/>
            <person name="Lucas S."/>
            <person name="Lapidus A."/>
            <person name="Del Rio T.G."/>
            <person name="Nolan M."/>
            <person name="Tice H."/>
            <person name="Cheng J.F."/>
            <person name="Pitluck S."/>
            <person name="Liolios K."/>
            <person name="Pagani I."/>
            <person name="Ivanova N."/>
            <person name="Mavromatis K."/>
            <person name="Pati A."/>
            <person name="Tapia R."/>
            <person name="Han C."/>
            <person name="Goodwin L."/>
            <person name="Chen A."/>
            <person name="Palaniappan K."/>
            <person name="Land M."/>
            <person name="Hauser L."/>
            <person name="Chang Y.J."/>
            <person name="Jeffries C.D."/>
            <person name="Rohde M."/>
            <person name="Goker M."/>
            <person name="Tindall B.J."/>
            <person name="Detter J.C."/>
            <person name="Woyke T."/>
            <person name="Bristow J."/>
            <person name="Eisen J.A."/>
            <person name="Markowitz V."/>
            <person name="Hugenholtz P."/>
            <person name="Klenk H.P."/>
            <person name="Kyrpides N.C."/>
        </authorList>
    </citation>
    <scope>NUCLEOTIDE SEQUENCE [LARGE SCALE GENOMIC DNA]</scope>
    <source>
        <strain evidence="3">DSM 17132 / JCM 16389 / KACC 11308 / NBRC 106382 / 4M15</strain>
    </source>
</reference>
<organism evidence="2 3">
    <name type="scientific">Leadbetterella byssophila (strain DSM 17132 / JCM 16389 / KACC 11308 / NBRC 106382 / 4M15)</name>
    <dbReference type="NCBI Taxonomy" id="649349"/>
    <lineage>
        <taxon>Bacteria</taxon>
        <taxon>Pseudomonadati</taxon>
        <taxon>Bacteroidota</taxon>
        <taxon>Cytophagia</taxon>
        <taxon>Cytophagales</taxon>
        <taxon>Leadbetterellaceae</taxon>
        <taxon>Leadbetterella</taxon>
    </lineage>
</organism>
<feature type="transmembrane region" description="Helical" evidence="1">
    <location>
        <begin position="102"/>
        <end position="120"/>
    </location>
</feature>
<proteinExistence type="predicted"/>
<keyword evidence="1" id="KW-0472">Membrane</keyword>
<sequence length="129" mass="14262">MRKLANGIVIISLLGLAYVALLAWWSPQQVMDLVHLEIPNPDAASSIRGVYGSVGLFVCFVLGYLWKQDLALSLRFLALFWLLYALARVVTWKSHGPLGEFGTTWLGIESTFGILSLFLSKYPSVKSSA</sequence>